<keyword evidence="6" id="KW-0472">Membrane</keyword>
<dbReference type="Pfam" id="PF01590">
    <property type="entry name" value="GAF"/>
    <property type="match status" value="1"/>
</dbReference>
<dbReference type="PRINTS" id="PR00344">
    <property type="entry name" value="BCTRLSENSOR"/>
</dbReference>
<evidence type="ECO:0000256" key="5">
    <source>
        <dbReference type="SAM" id="Coils"/>
    </source>
</evidence>
<dbReference type="PROSITE" id="PS50109">
    <property type="entry name" value="HIS_KIN"/>
    <property type="match status" value="1"/>
</dbReference>
<proteinExistence type="predicted"/>
<feature type="transmembrane region" description="Helical" evidence="6">
    <location>
        <begin position="20"/>
        <end position="38"/>
    </location>
</feature>
<dbReference type="Gene3D" id="1.10.287.130">
    <property type="match status" value="1"/>
</dbReference>
<feature type="domain" description="PAC" evidence="9">
    <location>
        <begin position="343"/>
        <end position="396"/>
    </location>
</feature>
<dbReference type="InterPro" id="IPR005467">
    <property type="entry name" value="His_kinase_dom"/>
</dbReference>
<evidence type="ECO:0000256" key="3">
    <source>
        <dbReference type="ARBA" id="ARBA00022777"/>
    </source>
</evidence>
<evidence type="ECO:0000256" key="6">
    <source>
        <dbReference type="SAM" id="Phobius"/>
    </source>
</evidence>
<dbReference type="SUPFAM" id="SSF55781">
    <property type="entry name" value="GAF domain-like"/>
    <property type="match status" value="1"/>
</dbReference>
<reference evidence="10" key="1">
    <citation type="submission" date="2019-11" db="EMBL/GenBank/DDBJ databases">
        <title>Genomic insights into an expanded diversity of filamentous marine cyanobacteria reveals the extraordinary biosynthetic potential of Moorea and Okeania.</title>
        <authorList>
            <person name="Ferreira Leao T."/>
            <person name="Wang M."/>
            <person name="Moss N."/>
            <person name="Da Silva R."/>
            <person name="Sanders J."/>
            <person name="Nurk S."/>
            <person name="Gurevich A."/>
            <person name="Humphrey G."/>
            <person name="Reher R."/>
            <person name="Zhu Q."/>
            <person name="Belda-Ferre P."/>
            <person name="Glukhov E."/>
            <person name="Rex R."/>
            <person name="Dorrestein P.C."/>
            <person name="Knight R."/>
            <person name="Pevzner P."/>
            <person name="Gerwick W.H."/>
            <person name="Gerwick L."/>
        </authorList>
    </citation>
    <scope>NUCLEOTIDE SEQUENCE</scope>
    <source>
        <strain evidence="10">SIO1C4</strain>
    </source>
</reference>
<feature type="domain" description="PAS" evidence="8">
    <location>
        <begin position="291"/>
        <end position="340"/>
    </location>
</feature>
<sequence>MMNIGTNELPLGTLQLLYDLSFGITIALIALYVPVQLMEKISGLPRQITGVLWLLGGGSIIGITIWLKQWLSCQGDTYLLTNSITAMLMLMLVIVVAFRKQKINTGTLVEDTDKGSTSSWSKLYLALMAVIEPQTFKSHGKIVSKQVTSAAEALEEGQVSVWLYDRKHSQLERFDYSQPSLRRFRYQESSQELELPIQGEFIKYPSPGNAQKSLSVAPQMVSVIASTQPTALVSLPRQDQQNSTCNSTDLVTNTQESYQCKYSSKTLVTSEACWEFWSQNSTELIAKHTPEGIYLYASPACSTIVGYTPQELVGNSVYEFFHPQDLANFGQCYSKIFKDPEINSLTYRFRHQNGNYIWLETTITPIRDPETGILREIFTISRDITEHRQTQQALEESQHQLQKLTANVPGMIYQLLRRTDGSLSFTFVSDGAREIYELEPSLIEQNAALIIDQIHPDDRASFEESMAICARNLEVWRWEGRIITVSGKLKWLQANSRPELQANGDLLWHGMFIESTQNPRSEAATHGIGVLEEITDLKQIEAPLWKRSRLSSLAAVVEDQLMSVRALLGNRGLNLPSSGTLSWIANAIAVAVDRYWADSEILSRRESLLLGLANQIRNSLELDTILETAVESIYSLLLTDRCQFLWCKKRDGIISWEVVKEVKNSALPSQLGKYTTEQVRPITERLLNRQIIRVDEVEKLNDTQLRQFLVEMGYTSVLSIPIDTHSGEIGVISCSQSKGVRSWDDSEVDLLRVVVAQLAIAIDQAELYTQARQSALVAQKQAQELELALNQLKTAQAKLVQSAKMSSLGQLIAGIAHAINNPVSFIHGNLTYASAYIFEIMGLLNLYQEHYPNPPAVISEQAELIDIDFISEDMPKLVSSMHVGTERIRSIVLSLRKFSRLDEAEMKRVDLHEGIDSTLLILEHRLKPKSSHREIKILKEYGDLTKVECYPGQLNQVFFNILNNAVEAFERSALEGKEITSPVISIRTSIVGTPNSIQNSGSELKKHQLEPEANRRVLPKLNSQRVVIQITDNGPGMTESVKAQIFDPFFTTKPSGQGTGFGLAISYQIITENHHGTLNCTSVPGQGSEFRIEIPIEQTGISCPLEY</sequence>
<feature type="transmembrane region" description="Helical" evidence="6">
    <location>
        <begin position="50"/>
        <end position="67"/>
    </location>
</feature>
<dbReference type="Pfam" id="PF08447">
    <property type="entry name" value="PAS_3"/>
    <property type="match status" value="2"/>
</dbReference>
<dbReference type="InterPro" id="IPR029016">
    <property type="entry name" value="GAF-like_dom_sf"/>
</dbReference>
<dbReference type="SMART" id="SM00086">
    <property type="entry name" value="PAC"/>
    <property type="match status" value="2"/>
</dbReference>
<dbReference type="CDD" id="cd00130">
    <property type="entry name" value="PAS"/>
    <property type="match status" value="2"/>
</dbReference>
<protein>
    <recommendedName>
        <fullName evidence="2">histidine kinase</fullName>
        <ecNumber evidence="2">2.7.13.3</ecNumber>
    </recommendedName>
</protein>
<dbReference type="InterPro" id="IPR036890">
    <property type="entry name" value="HATPase_C_sf"/>
</dbReference>
<dbReference type="EMBL" id="JAAHFQ010000227">
    <property type="protein sequence ID" value="NER28538.1"/>
    <property type="molecule type" value="Genomic_DNA"/>
</dbReference>
<dbReference type="InterPro" id="IPR003594">
    <property type="entry name" value="HATPase_dom"/>
</dbReference>
<dbReference type="PANTHER" id="PTHR43065">
    <property type="entry name" value="SENSOR HISTIDINE KINASE"/>
    <property type="match status" value="1"/>
</dbReference>
<dbReference type="SMART" id="SM00387">
    <property type="entry name" value="HATPase_c"/>
    <property type="match status" value="1"/>
</dbReference>
<keyword evidence="5" id="KW-0175">Coiled coil</keyword>
<feature type="domain" description="Histidine kinase" evidence="7">
    <location>
        <begin position="814"/>
        <end position="1098"/>
    </location>
</feature>
<dbReference type="InterPro" id="IPR003018">
    <property type="entry name" value="GAF"/>
</dbReference>
<keyword evidence="3" id="KW-0808">Transferase</keyword>
<evidence type="ECO:0000313" key="10">
    <source>
        <dbReference type="EMBL" id="NER28538.1"/>
    </source>
</evidence>
<gene>
    <name evidence="10" type="ORF">F6J89_13125</name>
</gene>
<feature type="coiled-coil region" evidence="5">
    <location>
        <begin position="775"/>
        <end position="802"/>
    </location>
</feature>
<dbReference type="InterPro" id="IPR000014">
    <property type="entry name" value="PAS"/>
</dbReference>
<dbReference type="InterPro" id="IPR035965">
    <property type="entry name" value="PAS-like_dom_sf"/>
</dbReference>
<evidence type="ECO:0000259" key="9">
    <source>
        <dbReference type="PROSITE" id="PS50113"/>
    </source>
</evidence>
<organism evidence="10">
    <name type="scientific">Symploca sp. SIO1C4</name>
    <dbReference type="NCBI Taxonomy" id="2607765"/>
    <lineage>
        <taxon>Bacteria</taxon>
        <taxon>Bacillati</taxon>
        <taxon>Cyanobacteriota</taxon>
        <taxon>Cyanophyceae</taxon>
        <taxon>Coleofasciculales</taxon>
        <taxon>Coleofasciculaceae</taxon>
        <taxon>Symploca</taxon>
    </lineage>
</organism>
<name>A0A6B3NGW7_9CYAN</name>
<keyword evidence="4" id="KW-0902">Two-component regulatory system</keyword>
<dbReference type="Gene3D" id="3.30.565.10">
    <property type="entry name" value="Histidine kinase-like ATPase, C-terminal domain"/>
    <property type="match status" value="1"/>
</dbReference>
<dbReference type="NCBIfam" id="TIGR00229">
    <property type="entry name" value="sensory_box"/>
    <property type="match status" value="1"/>
</dbReference>
<dbReference type="InterPro" id="IPR000700">
    <property type="entry name" value="PAS-assoc_C"/>
</dbReference>
<dbReference type="Gene3D" id="3.30.450.20">
    <property type="entry name" value="PAS domain"/>
    <property type="match status" value="2"/>
</dbReference>
<evidence type="ECO:0000256" key="2">
    <source>
        <dbReference type="ARBA" id="ARBA00012438"/>
    </source>
</evidence>
<comment type="caution">
    <text evidence="10">The sequence shown here is derived from an EMBL/GenBank/DDBJ whole genome shotgun (WGS) entry which is preliminary data.</text>
</comment>
<dbReference type="SUPFAM" id="SSF55874">
    <property type="entry name" value="ATPase domain of HSP90 chaperone/DNA topoisomerase II/histidine kinase"/>
    <property type="match status" value="1"/>
</dbReference>
<evidence type="ECO:0000256" key="4">
    <source>
        <dbReference type="ARBA" id="ARBA00023012"/>
    </source>
</evidence>
<keyword evidence="3" id="KW-0418">Kinase</keyword>
<dbReference type="AlphaFoldDB" id="A0A6B3NGW7"/>
<dbReference type="Gene3D" id="3.30.450.40">
    <property type="match status" value="1"/>
</dbReference>
<dbReference type="InterPro" id="IPR013655">
    <property type="entry name" value="PAS_fold_3"/>
</dbReference>
<feature type="transmembrane region" description="Helical" evidence="6">
    <location>
        <begin position="79"/>
        <end position="98"/>
    </location>
</feature>
<dbReference type="GO" id="GO:0000160">
    <property type="term" value="P:phosphorelay signal transduction system"/>
    <property type="evidence" value="ECO:0007669"/>
    <property type="project" value="UniProtKB-KW"/>
</dbReference>
<evidence type="ECO:0000259" key="8">
    <source>
        <dbReference type="PROSITE" id="PS50112"/>
    </source>
</evidence>
<dbReference type="SMART" id="SM00065">
    <property type="entry name" value="GAF"/>
    <property type="match status" value="1"/>
</dbReference>
<dbReference type="SUPFAM" id="SSF55785">
    <property type="entry name" value="PYP-like sensor domain (PAS domain)"/>
    <property type="match status" value="2"/>
</dbReference>
<keyword evidence="6" id="KW-1133">Transmembrane helix</keyword>
<evidence type="ECO:0000259" key="7">
    <source>
        <dbReference type="PROSITE" id="PS50109"/>
    </source>
</evidence>
<dbReference type="Pfam" id="PF02518">
    <property type="entry name" value="HATPase_c"/>
    <property type="match status" value="1"/>
</dbReference>
<comment type="catalytic activity">
    <reaction evidence="1">
        <text>ATP + protein L-histidine = ADP + protein N-phospho-L-histidine.</text>
        <dbReference type="EC" id="2.7.13.3"/>
    </reaction>
</comment>
<accession>A0A6B3NGW7</accession>
<dbReference type="PROSITE" id="PS50113">
    <property type="entry name" value="PAC"/>
    <property type="match status" value="1"/>
</dbReference>
<dbReference type="PANTHER" id="PTHR43065:SF50">
    <property type="entry name" value="HISTIDINE KINASE"/>
    <property type="match status" value="1"/>
</dbReference>
<dbReference type="EC" id="2.7.13.3" evidence="2"/>
<dbReference type="SMART" id="SM00091">
    <property type="entry name" value="PAS"/>
    <property type="match status" value="2"/>
</dbReference>
<dbReference type="PROSITE" id="PS50112">
    <property type="entry name" value="PAS"/>
    <property type="match status" value="1"/>
</dbReference>
<dbReference type="InterPro" id="IPR004358">
    <property type="entry name" value="Sig_transdc_His_kin-like_C"/>
</dbReference>
<dbReference type="InterPro" id="IPR001610">
    <property type="entry name" value="PAC"/>
</dbReference>
<dbReference type="GO" id="GO:0004673">
    <property type="term" value="F:protein histidine kinase activity"/>
    <property type="evidence" value="ECO:0007669"/>
    <property type="project" value="UniProtKB-EC"/>
</dbReference>
<keyword evidence="6" id="KW-0812">Transmembrane</keyword>
<evidence type="ECO:0000256" key="1">
    <source>
        <dbReference type="ARBA" id="ARBA00000085"/>
    </source>
</evidence>